<evidence type="ECO:0000256" key="1">
    <source>
        <dbReference type="SAM" id="MobiDB-lite"/>
    </source>
</evidence>
<comment type="caution">
    <text evidence="2">The sequence shown here is derived from an EMBL/GenBank/DDBJ whole genome shotgun (WGS) entry which is preliminary data.</text>
</comment>
<feature type="region of interest" description="Disordered" evidence="1">
    <location>
        <begin position="113"/>
        <end position="132"/>
    </location>
</feature>
<reference evidence="2 3" key="1">
    <citation type="submission" date="2019-05" db="EMBL/GenBank/DDBJ databases">
        <title>Another draft genome of Portunus trituberculatus and its Hox gene families provides insights of decapod evolution.</title>
        <authorList>
            <person name="Jeong J.-H."/>
            <person name="Song I."/>
            <person name="Kim S."/>
            <person name="Choi T."/>
            <person name="Kim D."/>
            <person name="Ryu S."/>
            <person name="Kim W."/>
        </authorList>
    </citation>
    <scope>NUCLEOTIDE SEQUENCE [LARGE SCALE GENOMIC DNA]</scope>
    <source>
        <tissue evidence="2">Muscle</tissue>
    </source>
</reference>
<gene>
    <name evidence="2" type="ORF">E2C01_041354</name>
</gene>
<feature type="compositionally biased region" description="Basic residues" evidence="1">
    <location>
        <begin position="117"/>
        <end position="126"/>
    </location>
</feature>
<feature type="region of interest" description="Disordered" evidence="1">
    <location>
        <begin position="46"/>
        <end position="67"/>
    </location>
</feature>
<dbReference type="EMBL" id="VSRR010007828">
    <property type="protein sequence ID" value="MPC47604.1"/>
    <property type="molecule type" value="Genomic_DNA"/>
</dbReference>
<organism evidence="2 3">
    <name type="scientific">Portunus trituberculatus</name>
    <name type="common">Swimming crab</name>
    <name type="synonym">Neptunus trituberculatus</name>
    <dbReference type="NCBI Taxonomy" id="210409"/>
    <lineage>
        <taxon>Eukaryota</taxon>
        <taxon>Metazoa</taxon>
        <taxon>Ecdysozoa</taxon>
        <taxon>Arthropoda</taxon>
        <taxon>Crustacea</taxon>
        <taxon>Multicrustacea</taxon>
        <taxon>Malacostraca</taxon>
        <taxon>Eumalacostraca</taxon>
        <taxon>Eucarida</taxon>
        <taxon>Decapoda</taxon>
        <taxon>Pleocyemata</taxon>
        <taxon>Brachyura</taxon>
        <taxon>Eubrachyura</taxon>
        <taxon>Portunoidea</taxon>
        <taxon>Portunidae</taxon>
        <taxon>Portuninae</taxon>
        <taxon>Portunus</taxon>
    </lineage>
</organism>
<dbReference type="Proteomes" id="UP000324222">
    <property type="component" value="Unassembled WGS sequence"/>
</dbReference>
<accession>A0A5B7FTC7</accession>
<keyword evidence="3" id="KW-1185">Reference proteome</keyword>
<protein>
    <submittedName>
        <fullName evidence="2">Uncharacterized protein</fullName>
    </submittedName>
</protein>
<dbReference type="AlphaFoldDB" id="A0A5B7FTC7"/>
<sequence length="132" mass="14586">MAYQASVKQCTLTASPKPCTCSAALLLSTLDDHSYTGQLQGTEACTTTDGEGGWQEVSSQRDVGEPRDHRLNRRNKLCQPLGVNVKLHVMLTFPHLTAQALLCHRSHTIPITITPSSHHHHHHHINSTHSQD</sequence>
<proteinExistence type="predicted"/>
<name>A0A5B7FTC7_PORTR</name>
<evidence type="ECO:0000313" key="3">
    <source>
        <dbReference type="Proteomes" id="UP000324222"/>
    </source>
</evidence>
<evidence type="ECO:0000313" key="2">
    <source>
        <dbReference type="EMBL" id="MPC47604.1"/>
    </source>
</evidence>